<dbReference type="SUPFAM" id="SSF55729">
    <property type="entry name" value="Acyl-CoA N-acyltransferases (Nat)"/>
    <property type="match status" value="1"/>
</dbReference>
<evidence type="ECO:0000256" key="3">
    <source>
        <dbReference type="SAM" id="MobiDB-lite"/>
    </source>
</evidence>
<keyword evidence="2" id="KW-0012">Acyltransferase</keyword>
<reference evidence="5 6" key="1">
    <citation type="submission" date="2018-11" db="EMBL/GenBank/DDBJ databases">
        <title>Genomes From Bacteria Associated with the Canine Oral Cavity: a Test Case for Automated Genome-Based Taxonomic Assignment.</title>
        <authorList>
            <person name="Coil D.A."/>
            <person name="Jospin G."/>
            <person name="Darling A.E."/>
            <person name="Wallis C."/>
            <person name="Davis I.J."/>
            <person name="Harris S."/>
            <person name="Eisen J.A."/>
            <person name="Holcombe L.J."/>
            <person name="O'Flynn C."/>
        </authorList>
    </citation>
    <scope>NUCLEOTIDE SEQUENCE [LARGE SCALE GENOMIC DNA]</scope>
    <source>
        <strain evidence="5 6">OH2822_COT-296</strain>
    </source>
</reference>
<feature type="region of interest" description="Disordered" evidence="3">
    <location>
        <begin position="631"/>
        <end position="652"/>
    </location>
</feature>
<accession>A0A3P1WL23</accession>
<evidence type="ECO:0000313" key="6">
    <source>
        <dbReference type="Proteomes" id="UP000280935"/>
    </source>
</evidence>
<evidence type="ECO:0000313" key="5">
    <source>
        <dbReference type="EMBL" id="RRD47232.1"/>
    </source>
</evidence>
<evidence type="ECO:0000256" key="2">
    <source>
        <dbReference type="ARBA" id="ARBA00023315"/>
    </source>
</evidence>
<dbReference type="OrthoDB" id="572496at2"/>
<dbReference type="Gene3D" id="3.40.630.30">
    <property type="match status" value="1"/>
</dbReference>
<dbReference type="GO" id="GO:0016747">
    <property type="term" value="F:acyltransferase activity, transferring groups other than amino-acyl groups"/>
    <property type="evidence" value="ECO:0007669"/>
    <property type="project" value="InterPro"/>
</dbReference>
<dbReference type="CDD" id="cd04301">
    <property type="entry name" value="NAT_SF"/>
    <property type="match status" value="1"/>
</dbReference>
<dbReference type="EMBL" id="RQYT01000076">
    <property type="protein sequence ID" value="RRD47232.1"/>
    <property type="molecule type" value="Genomic_DNA"/>
</dbReference>
<proteinExistence type="predicted"/>
<gene>
    <name evidence="5" type="ORF">EII35_15175</name>
</gene>
<dbReference type="AlphaFoldDB" id="A0A3P1WL23"/>
<dbReference type="PROSITE" id="PS51186">
    <property type="entry name" value="GNAT"/>
    <property type="match status" value="1"/>
</dbReference>
<name>A0A3P1WL23_9ACTN</name>
<dbReference type="Pfam" id="PF00583">
    <property type="entry name" value="Acetyltransf_1"/>
    <property type="match status" value="1"/>
</dbReference>
<evidence type="ECO:0000259" key="4">
    <source>
        <dbReference type="PROSITE" id="PS51186"/>
    </source>
</evidence>
<feature type="non-terminal residue" evidence="5">
    <location>
        <position position="652"/>
    </location>
</feature>
<dbReference type="InterPro" id="IPR000182">
    <property type="entry name" value="GNAT_dom"/>
</dbReference>
<organism evidence="5 6">
    <name type="scientific">Arachnia propionica</name>
    <dbReference type="NCBI Taxonomy" id="1750"/>
    <lineage>
        <taxon>Bacteria</taxon>
        <taxon>Bacillati</taxon>
        <taxon>Actinomycetota</taxon>
        <taxon>Actinomycetes</taxon>
        <taxon>Propionibacteriales</taxon>
        <taxon>Propionibacteriaceae</taxon>
        <taxon>Arachnia</taxon>
    </lineage>
</organism>
<dbReference type="PANTHER" id="PTHR43800">
    <property type="entry name" value="PEPTIDYL-LYSINE N-ACETYLTRANSFERASE YJAB"/>
    <property type="match status" value="1"/>
</dbReference>
<comment type="caution">
    <text evidence="5">The sequence shown here is derived from an EMBL/GenBank/DDBJ whole genome shotgun (WGS) entry which is preliminary data.</text>
</comment>
<dbReference type="Proteomes" id="UP000280935">
    <property type="component" value="Unassembled WGS sequence"/>
</dbReference>
<protein>
    <submittedName>
        <fullName evidence="5">GNAT family N-acetyltransferase</fullName>
    </submittedName>
</protein>
<dbReference type="InterPro" id="IPR016181">
    <property type="entry name" value="Acyl_CoA_acyltransferase"/>
</dbReference>
<sequence>MIRPAVPDDLLRIIEVERAADAMFTTVGLSVVVDAPQTTAEDHAPAQEAGRLLVACAEEHGVVGFIRVDLVDGQAHLEQVSVHPAAAGHGIGAQLMAAAEEWAVDRGLTRVTLCTYRDVPWNAPYYQRLGWEVLPDDALGPELSALRRHERELGLEAQPRQAMVKDLTMSKGTFSQWTPSAEAVGWLQPRNWGHHLPTRDECAKIVRALAGHRWDHMYLAPMAGTLLLHPELFLAGACRPFASAEVIRGAAAAFGVVLDSGLHRPGSVFFRTAPRTELHWGLEGGELVETPTGPAVALNSGYRGDEGWEWLFLSPGGGIPAEVKGVPIQLVDRSSGIDLDAHRAAFEVLLHDGGPGWDPTAPERFVAATGWPLPAAKILLAGMPGLDSCYHNWMPKQIREFLGLKVCEAATAREFLRDLDDGLLVKLVQAGVSDPLRTVRHGLDVDAMVQCWSSNVDDTIALPEDILVEADRSLPYGGRRAANRLTRDGTSLDELRSWLWLASNLPLDNQLRPWLADRLDTMTATSGRATYSQNVWTTSGNRNKLRTIFGLPGFTQVPVGTVAHIGPWHITHCDQHDEVVFKPFDVTDWAMELERTNALDGVLSLDPGALFLAPTVLGQFAPIQEWLRTPGDGWPQDPLASTPDLVTDVQQT</sequence>
<evidence type="ECO:0000256" key="1">
    <source>
        <dbReference type="ARBA" id="ARBA00022679"/>
    </source>
</evidence>
<feature type="domain" description="N-acetyltransferase" evidence="4">
    <location>
        <begin position="1"/>
        <end position="150"/>
    </location>
</feature>
<keyword evidence="1 5" id="KW-0808">Transferase</keyword>
<dbReference type="PANTHER" id="PTHR43800:SF1">
    <property type="entry name" value="PEPTIDYL-LYSINE N-ACETYLTRANSFERASE YJAB"/>
    <property type="match status" value="1"/>
</dbReference>